<evidence type="ECO:0008006" key="3">
    <source>
        <dbReference type="Google" id="ProtNLM"/>
    </source>
</evidence>
<keyword evidence="2" id="KW-1185">Reference proteome</keyword>
<dbReference type="AlphaFoldDB" id="A0A434A087"/>
<reference evidence="2" key="1">
    <citation type="journal article" date="2019" name="Syst. Appl. Microbiol.">
        <title>Flavobacterium circumlabens sp. nov. and Flavobacterium cupreum sp. nov., two psychrotrophic species isolated from Antarctic environmental samples.</title>
        <authorList>
            <person name="Kralova S."/>
            <person name="Busse H.-J."/>
            <person name="Svec P."/>
            <person name="Maslanova I."/>
            <person name="Stankova E."/>
            <person name="Bartak M."/>
            <person name="Sedlacek I."/>
        </authorList>
    </citation>
    <scope>NUCLEOTIDE SEQUENCE [LARGE SCALE GENOMIC DNA]</scope>
    <source>
        <strain evidence="2">CCM 8825</strain>
    </source>
</reference>
<dbReference type="Proteomes" id="UP000288102">
    <property type="component" value="Unassembled WGS sequence"/>
</dbReference>
<sequence length="68" mass="8407">MIQIEDKNGEKFEVTNLAETIKQADYFRNFSHTDKRFEEFDRKRQVYWQDLYEKLMKISNLDVQQTKQ</sequence>
<name>A0A434A087_9FLAO</name>
<organism evidence="1 2">
    <name type="scientific">Flavobacterium cupreum</name>
    <dbReference type="NCBI Taxonomy" id="2133766"/>
    <lineage>
        <taxon>Bacteria</taxon>
        <taxon>Pseudomonadati</taxon>
        <taxon>Bacteroidota</taxon>
        <taxon>Flavobacteriia</taxon>
        <taxon>Flavobacteriales</taxon>
        <taxon>Flavobacteriaceae</taxon>
        <taxon>Flavobacterium</taxon>
    </lineage>
</organism>
<proteinExistence type="predicted"/>
<dbReference type="OrthoDB" id="798594at2"/>
<comment type="caution">
    <text evidence="1">The sequence shown here is derived from an EMBL/GenBank/DDBJ whole genome shotgun (WGS) entry which is preliminary data.</text>
</comment>
<dbReference type="RefSeq" id="WP_127340905.1">
    <property type="nucleotide sequence ID" value="NZ_QWDM01000029.1"/>
</dbReference>
<evidence type="ECO:0000313" key="2">
    <source>
        <dbReference type="Proteomes" id="UP000288102"/>
    </source>
</evidence>
<dbReference type="EMBL" id="QWDM01000029">
    <property type="protein sequence ID" value="RUT67783.1"/>
    <property type="molecule type" value="Genomic_DNA"/>
</dbReference>
<protein>
    <recommendedName>
        <fullName evidence="3">3-isopropylmalate dehydratase</fullName>
    </recommendedName>
</protein>
<accession>A0A434A087</accession>
<gene>
    <name evidence="1" type="ORF">D0817_24515</name>
</gene>
<evidence type="ECO:0000313" key="1">
    <source>
        <dbReference type="EMBL" id="RUT67783.1"/>
    </source>
</evidence>